<dbReference type="EMBL" id="GG666477">
    <property type="protein sequence ID" value="EEN66351.1"/>
    <property type="molecule type" value="Genomic_DNA"/>
</dbReference>
<gene>
    <name evidence="2" type="ORF">BRAFLDRAFT_72466</name>
</gene>
<reference evidence="2" key="1">
    <citation type="journal article" date="2008" name="Nature">
        <title>The amphioxus genome and the evolution of the chordate karyotype.</title>
        <authorList>
            <consortium name="US DOE Joint Genome Institute (JGI-PGF)"/>
            <person name="Putnam N.H."/>
            <person name="Butts T."/>
            <person name="Ferrier D.E.K."/>
            <person name="Furlong R.F."/>
            <person name="Hellsten U."/>
            <person name="Kawashima T."/>
            <person name="Robinson-Rechavi M."/>
            <person name="Shoguchi E."/>
            <person name="Terry A."/>
            <person name="Yu J.-K."/>
            <person name="Benito-Gutierrez E.L."/>
            <person name="Dubchak I."/>
            <person name="Garcia-Fernandez J."/>
            <person name="Gibson-Brown J.J."/>
            <person name="Grigoriev I.V."/>
            <person name="Horton A.C."/>
            <person name="de Jong P.J."/>
            <person name="Jurka J."/>
            <person name="Kapitonov V.V."/>
            <person name="Kohara Y."/>
            <person name="Kuroki Y."/>
            <person name="Lindquist E."/>
            <person name="Lucas S."/>
            <person name="Osoegawa K."/>
            <person name="Pennacchio L.A."/>
            <person name="Salamov A.A."/>
            <person name="Satou Y."/>
            <person name="Sauka-Spengler T."/>
            <person name="Schmutz J."/>
            <person name="Shin-I T."/>
            <person name="Toyoda A."/>
            <person name="Bronner-Fraser M."/>
            <person name="Fujiyama A."/>
            <person name="Holland L.Z."/>
            <person name="Holland P.W.H."/>
            <person name="Satoh N."/>
            <person name="Rokhsar D.S."/>
        </authorList>
    </citation>
    <scope>NUCLEOTIDE SEQUENCE [LARGE SCALE GENOMIC DNA]</scope>
    <source>
        <strain evidence="2">S238N-H82</strain>
        <tissue evidence="2">Testes</tissue>
    </source>
</reference>
<proteinExistence type="predicted"/>
<evidence type="ECO:0000256" key="1">
    <source>
        <dbReference type="SAM" id="MobiDB-lite"/>
    </source>
</evidence>
<name>C3XZY5_BRAFL</name>
<sequence length="300" mass="33231">MARPVPRNCRAVSRCKPALSPFSLLSQVQTCPFRSHYYLRCNLAFPRSHYYLRCKPALSPFSLLSQVQTCPFPVLTTISGANLPFPRSHYYLRCKPALSPFSLLSQVQTCPFRVLTTISDKILKESTPRGTPSQNREHLRGSRRRRGHGKGTGLISIPTALSKFAPWVRGVKAALAVTRVSPVRSVLGQETSWNPSYFLYPFSLTVRPIQLAECTLNTQVSGSPIVARDRYIYTARWPPLGATRCVWVYKSALPVETPIGVPSFTDARSGGASLCRLTAETLGTHGEGGKKRERLPPGKS</sequence>
<evidence type="ECO:0000313" key="2">
    <source>
        <dbReference type="EMBL" id="EEN66351.1"/>
    </source>
</evidence>
<dbReference type="AlphaFoldDB" id="C3XZY5"/>
<accession>C3XZY5</accession>
<organism>
    <name type="scientific">Branchiostoma floridae</name>
    <name type="common">Florida lancelet</name>
    <name type="synonym">Amphioxus</name>
    <dbReference type="NCBI Taxonomy" id="7739"/>
    <lineage>
        <taxon>Eukaryota</taxon>
        <taxon>Metazoa</taxon>
        <taxon>Chordata</taxon>
        <taxon>Cephalochordata</taxon>
        <taxon>Leptocardii</taxon>
        <taxon>Amphioxiformes</taxon>
        <taxon>Branchiostomatidae</taxon>
        <taxon>Branchiostoma</taxon>
    </lineage>
</organism>
<dbReference type="InParanoid" id="C3XZY5"/>
<feature type="region of interest" description="Disordered" evidence="1">
    <location>
        <begin position="125"/>
        <end position="152"/>
    </location>
</feature>
<protein>
    <submittedName>
        <fullName evidence="2">Uncharacterized protein</fullName>
    </submittedName>
</protein>